<evidence type="ECO:0000313" key="3">
    <source>
        <dbReference type="EMBL" id="NEY70424.1"/>
    </source>
</evidence>
<evidence type="ECO:0000313" key="4">
    <source>
        <dbReference type="Proteomes" id="UP000481043"/>
    </source>
</evidence>
<dbReference type="InterPro" id="IPR046342">
    <property type="entry name" value="CBS_dom_sf"/>
</dbReference>
<dbReference type="AlphaFoldDB" id="A0A6M0Q2M8"/>
<dbReference type="RefSeq" id="WP_163177013.1">
    <property type="nucleotide sequence ID" value="NZ_JAAIWM010000001.1"/>
</dbReference>
<keyword evidence="4" id="KW-1185">Reference proteome</keyword>
<dbReference type="PANTHER" id="PTHR43080:SF30">
    <property type="entry name" value="CYCLIC DI-AMP RECEPTOR B"/>
    <property type="match status" value="1"/>
</dbReference>
<comment type="caution">
    <text evidence="3">The sequence shown here is derived from an EMBL/GenBank/DDBJ whole genome shotgun (WGS) entry which is preliminary data.</text>
</comment>
<dbReference type="Gene3D" id="3.10.580.10">
    <property type="entry name" value="CBS-domain"/>
    <property type="match status" value="1"/>
</dbReference>
<dbReference type="PANTHER" id="PTHR43080">
    <property type="entry name" value="CBS DOMAIN-CONTAINING PROTEIN CBSX3, MITOCHONDRIAL"/>
    <property type="match status" value="1"/>
</dbReference>
<dbReference type="InterPro" id="IPR051257">
    <property type="entry name" value="Diverse_CBS-Domain"/>
</dbReference>
<dbReference type="InterPro" id="IPR048125">
    <property type="entry name" value="CBS_CbpB"/>
</dbReference>
<gene>
    <name evidence="3" type="ORF">G4D63_01595</name>
</gene>
<evidence type="ECO:0000256" key="1">
    <source>
        <dbReference type="ARBA" id="ARBA00023122"/>
    </source>
</evidence>
<proteinExistence type="predicted"/>
<organism evidence="3 4">
    <name type="scientific">Bacillus mesophilus</name>
    <dbReference type="NCBI Taxonomy" id="1808955"/>
    <lineage>
        <taxon>Bacteria</taxon>
        <taxon>Bacillati</taxon>
        <taxon>Bacillota</taxon>
        <taxon>Bacilli</taxon>
        <taxon>Bacillales</taxon>
        <taxon>Bacillaceae</taxon>
        <taxon>Bacillus</taxon>
    </lineage>
</organism>
<name>A0A6M0Q2M8_9BACI</name>
<dbReference type="SUPFAM" id="SSF54631">
    <property type="entry name" value="CBS-domain pair"/>
    <property type="match status" value="1"/>
</dbReference>
<dbReference type="NCBIfam" id="NF041630">
    <property type="entry name" value="CBS_CbpB"/>
    <property type="match status" value="1"/>
</dbReference>
<dbReference type="Proteomes" id="UP000481043">
    <property type="component" value="Unassembled WGS sequence"/>
</dbReference>
<sequence length="149" mass="16911">MISLQREEFVEITIKDLIISSDKVAHVQLGNGLEHALLVLVKSGYSAIPVLDPSYHLHGLISTALILDTTLGLERIEFERLETMKVEEVMNNEAPRLNIHDSLEKGLELVINHPFVCVENDDGVFEGILTRRVILKKLNEQLKKLNYKQ</sequence>
<dbReference type="EMBL" id="JAAIWM010000001">
    <property type="protein sequence ID" value="NEY70424.1"/>
    <property type="molecule type" value="Genomic_DNA"/>
</dbReference>
<dbReference type="CDD" id="cd04643">
    <property type="entry name" value="CBS_pair_bac"/>
    <property type="match status" value="1"/>
</dbReference>
<reference evidence="3 4" key="1">
    <citation type="submission" date="2020-02" db="EMBL/GenBank/DDBJ databases">
        <title>Bacillus aquiflavi sp. nov., isolated from yellow water of strong flavor Chinese baijiu in Yibin region of China.</title>
        <authorList>
            <person name="Xie J."/>
        </authorList>
    </citation>
    <scope>NUCLEOTIDE SEQUENCE [LARGE SCALE GENOMIC DNA]</scope>
    <source>
        <strain evidence="3 4">SA4</strain>
    </source>
</reference>
<feature type="domain" description="CBS" evidence="2">
    <location>
        <begin position="86"/>
        <end position="139"/>
    </location>
</feature>
<dbReference type="Pfam" id="PF00571">
    <property type="entry name" value="CBS"/>
    <property type="match status" value="1"/>
</dbReference>
<evidence type="ECO:0000259" key="2">
    <source>
        <dbReference type="Pfam" id="PF00571"/>
    </source>
</evidence>
<accession>A0A6M0Q2M8</accession>
<dbReference type="InterPro" id="IPR000644">
    <property type="entry name" value="CBS_dom"/>
</dbReference>
<keyword evidence="1" id="KW-0129">CBS domain</keyword>
<protein>
    <submittedName>
        <fullName evidence="3">CBS domain-containing protein</fullName>
    </submittedName>
</protein>